<feature type="compositionally biased region" description="Low complexity" evidence="1">
    <location>
        <begin position="216"/>
        <end position="226"/>
    </location>
</feature>
<gene>
    <name evidence="2" type="ORF">OESDEN_08636</name>
</gene>
<dbReference type="AlphaFoldDB" id="A0A0B1T2N0"/>
<name>A0A0B1T2N0_OESDE</name>
<protein>
    <submittedName>
        <fullName evidence="2">Uncharacterized protein</fullName>
    </submittedName>
</protein>
<organism evidence="2 3">
    <name type="scientific">Oesophagostomum dentatum</name>
    <name type="common">Nodular worm</name>
    <dbReference type="NCBI Taxonomy" id="61180"/>
    <lineage>
        <taxon>Eukaryota</taxon>
        <taxon>Metazoa</taxon>
        <taxon>Ecdysozoa</taxon>
        <taxon>Nematoda</taxon>
        <taxon>Chromadorea</taxon>
        <taxon>Rhabditida</taxon>
        <taxon>Rhabditina</taxon>
        <taxon>Rhabditomorpha</taxon>
        <taxon>Strongyloidea</taxon>
        <taxon>Strongylidae</taxon>
        <taxon>Oesophagostomum</taxon>
    </lineage>
</organism>
<accession>A0A0B1T2N0</accession>
<proteinExistence type="predicted"/>
<keyword evidence="3" id="KW-1185">Reference proteome</keyword>
<feature type="compositionally biased region" description="Acidic residues" evidence="1">
    <location>
        <begin position="191"/>
        <end position="202"/>
    </location>
</feature>
<sequence>MQQISGEKLAFRCQDASDAAYCRQSGTFETFLAKYRKDGYKAKAYIHQMISRCYATSICNTQTGILNSTLIGEEVSVETTTKMNRLRLLTRAPSTSKPRVKTTTAAPEEEYEEVEEEVQTTTTRRRPLKKERTARPKSTTTTSAPLPVTTSKSNIWDRFTVSQGSKVPSKNIPFWKRLLSTTIAPPKSVEEVVEASVEEETSPEPSIEKSEETTEPQEQTESYTSEATTPVEDIISTNRPVHKTNGNGGNTEVTEEVRQTTASEKHTFKPLPMTLPPIQGPELAFQKVGERGKKDLGELRIFKESDAENSHTDISPNNAKRAGRYYL</sequence>
<feature type="compositionally biased region" description="Basic and acidic residues" evidence="1">
    <location>
        <begin position="255"/>
        <end position="267"/>
    </location>
</feature>
<evidence type="ECO:0000313" key="2">
    <source>
        <dbReference type="EMBL" id="KHJ91499.1"/>
    </source>
</evidence>
<feature type="compositionally biased region" description="Acidic residues" evidence="1">
    <location>
        <begin position="107"/>
        <end position="118"/>
    </location>
</feature>
<evidence type="ECO:0000256" key="1">
    <source>
        <dbReference type="SAM" id="MobiDB-lite"/>
    </source>
</evidence>
<feature type="region of interest" description="Disordered" evidence="1">
    <location>
        <begin position="302"/>
        <end position="327"/>
    </location>
</feature>
<reference evidence="2 3" key="1">
    <citation type="submission" date="2014-03" db="EMBL/GenBank/DDBJ databases">
        <title>Draft genome of the hookworm Oesophagostomum dentatum.</title>
        <authorList>
            <person name="Mitreva M."/>
        </authorList>
    </citation>
    <scope>NUCLEOTIDE SEQUENCE [LARGE SCALE GENOMIC DNA]</scope>
    <source>
        <strain evidence="2 3">OD-Hann</strain>
    </source>
</reference>
<evidence type="ECO:0000313" key="3">
    <source>
        <dbReference type="Proteomes" id="UP000053660"/>
    </source>
</evidence>
<dbReference type="OrthoDB" id="5803328at2759"/>
<feature type="region of interest" description="Disordered" evidence="1">
    <location>
        <begin position="190"/>
        <end position="279"/>
    </location>
</feature>
<dbReference type="Proteomes" id="UP000053660">
    <property type="component" value="Unassembled WGS sequence"/>
</dbReference>
<dbReference type="EMBL" id="KN552015">
    <property type="protein sequence ID" value="KHJ91499.1"/>
    <property type="molecule type" value="Genomic_DNA"/>
</dbReference>
<feature type="region of interest" description="Disordered" evidence="1">
    <location>
        <begin position="93"/>
        <end position="150"/>
    </location>
</feature>
<feature type="compositionally biased region" description="Basic and acidic residues" evidence="1">
    <location>
        <begin position="302"/>
        <end position="311"/>
    </location>
</feature>
<feature type="compositionally biased region" description="Low complexity" evidence="1">
    <location>
        <begin position="138"/>
        <end position="150"/>
    </location>
</feature>